<dbReference type="EMBL" id="CABFNS010000699">
    <property type="protein sequence ID" value="VUC23084.1"/>
    <property type="molecule type" value="Genomic_DNA"/>
</dbReference>
<sequence>MSTVTDVLDSSMSSAPEPPSLGCLPAELFSVIVELLCLGDFKNLRLASRHLARETRPFLSQPSFAGLPWRKDMERLHSLSLMPECGARIRDVKFVFAALDEYRAYHDSFSHMFGYEPEVRTERLVNIWTDYQDTQRATRRILSNERQGRWPEQAAPEARVRGTVATTKTLCLPFPVELVDRVLRGLPNLRSLTLTWMECPWNEDVARVFDPDESVRLQRESAKEVQREFVRSLWTLDVPLEKLRVDGFLLTGDDLAGLEGVPAKRALTSLRDLKVGMADLQDEAHEAREEALEMLMGRMRSLE</sequence>
<reference evidence="1 2" key="1">
    <citation type="submission" date="2019-06" db="EMBL/GenBank/DDBJ databases">
        <authorList>
            <person name="Broberg M."/>
        </authorList>
    </citation>
    <scope>NUCLEOTIDE SEQUENCE [LARGE SCALE GENOMIC DNA]</scope>
</reference>
<proteinExistence type="predicted"/>
<evidence type="ECO:0000313" key="2">
    <source>
        <dbReference type="Proteomes" id="UP000766486"/>
    </source>
</evidence>
<dbReference type="Proteomes" id="UP000766486">
    <property type="component" value="Unassembled WGS sequence"/>
</dbReference>
<keyword evidence="2" id="KW-1185">Reference proteome</keyword>
<gene>
    <name evidence="1" type="ORF">CLO192961_LOCUS101466</name>
</gene>
<evidence type="ECO:0000313" key="1">
    <source>
        <dbReference type="EMBL" id="VUC23084.1"/>
    </source>
</evidence>
<comment type="caution">
    <text evidence="1">The sequence shown here is derived from an EMBL/GenBank/DDBJ whole genome shotgun (WGS) entry which is preliminary data.</text>
</comment>
<accession>A0ABY6TWN1</accession>
<protein>
    <recommendedName>
        <fullName evidence="3">F-box domain-containing protein</fullName>
    </recommendedName>
</protein>
<organism evidence="1 2">
    <name type="scientific">Bionectria ochroleuca</name>
    <name type="common">Gliocladium roseum</name>
    <dbReference type="NCBI Taxonomy" id="29856"/>
    <lineage>
        <taxon>Eukaryota</taxon>
        <taxon>Fungi</taxon>
        <taxon>Dikarya</taxon>
        <taxon>Ascomycota</taxon>
        <taxon>Pezizomycotina</taxon>
        <taxon>Sordariomycetes</taxon>
        <taxon>Hypocreomycetidae</taxon>
        <taxon>Hypocreales</taxon>
        <taxon>Bionectriaceae</taxon>
        <taxon>Clonostachys</taxon>
    </lineage>
</organism>
<name>A0ABY6TWN1_BIOOC</name>
<evidence type="ECO:0008006" key="3">
    <source>
        <dbReference type="Google" id="ProtNLM"/>
    </source>
</evidence>